<dbReference type="AlphaFoldDB" id="A0A1H5XXT6"/>
<protein>
    <submittedName>
        <fullName evidence="5">Regulatory protein, luxR family</fullName>
    </submittedName>
</protein>
<dbReference type="PROSITE" id="PS50043">
    <property type="entry name" value="HTH_LUXR_2"/>
    <property type="match status" value="1"/>
</dbReference>
<dbReference type="PRINTS" id="PR00038">
    <property type="entry name" value="HTHLUXR"/>
</dbReference>
<name>A0A1H5XXT6_9SPHI</name>
<feature type="domain" description="HTH luxR-type" evidence="4">
    <location>
        <begin position="167"/>
        <end position="232"/>
    </location>
</feature>
<dbReference type="GO" id="GO:0006355">
    <property type="term" value="P:regulation of DNA-templated transcription"/>
    <property type="evidence" value="ECO:0007669"/>
    <property type="project" value="InterPro"/>
</dbReference>
<dbReference type="InterPro" id="IPR000792">
    <property type="entry name" value="Tscrpt_reg_LuxR_C"/>
</dbReference>
<dbReference type="PROSITE" id="PS00622">
    <property type="entry name" value="HTH_LUXR_1"/>
    <property type="match status" value="1"/>
</dbReference>
<dbReference type="Gene3D" id="3.30.450.20">
    <property type="entry name" value="PAS domain"/>
    <property type="match status" value="1"/>
</dbReference>
<dbReference type="InterPro" id="IPR016032">
    <property type="entry name" value="Sig_transdc_resp-reg_C-effctor"/>
</dbReference>
<accession>A0A1H5XXT6</accession>
<sequence>MHNLDAHLFSISKRIDHGELDISDIGAFLPAGLMLHELIDNVLFGVTYMNEWGCNTLGTTPEELNMLGEHYYDKYFVKAEMLAAKMAVTNHILLGDPDHSYNYFQRVKFHGHSEYTWCYTSCKFFRDENGHVNSNKILIMATPISGVDNMVSRVIRTLEQEQYILENYKRFAMLTKREKEIIKLLVNGQSSNCIAEQLFISFHTVTTHRKNICAKLEVKSFAELLKFALNFDLT</sequence>
<dbReference type="Gene3D" id="1.10.10.10">
    <property type="entry name" value="Winged helix-like DNA-binding domain superfamily/Winged helix DNA-binding domain"/>
    <property type="match status" value="1"/>
</dbReference>
<keyword evidence="3" id="KW-0804">Transcription</keyword>
<keyword evidence="6" id="KW-1185">Reference proteome</keyword>
<evidence type="ECO:0000256" key="3">
    <source>
        <dbReference type="ARBA" id="ARBA00023163"/>
    </source>
</evidence>
<evidence type="ECO:0000313" key="5">
    <source>
        <dbReference type="EMBL" id="SEG16442.1"/>
    </source>
</evidence>
<dbReference type="RefSeq" id="WP_200818777.1">
    <property type="nucleotide sequence ID" value="NZ_CP049246.1"/>
</dbReference>
<organism evidence="5 6">
    <name type="scientific">Sphingobacterium lactis</name>
    <dbReference type="NCBI Taxonomy" id="797291"/>
    <lineage>
        <taxon>Bacteria</taxon>
        <taxon>Pseudomonadati</taxon>
        <taxon>Bacteroidota</taxon>
        <taxon>Sphingobacteriia</taxon>
        <taxon>Sphingobacteriales</taxon>
        <taxon>Sphingobacteriaceae</taxon>
        <taxon>Sphingobacterium</taxon>
    </lineage>
</organism>
<dbReference type="InterPro" id="IPR036388">
    <property type="entry name" value="WH-like_DNA-bd_sf"/>
</dbReference>
<dbReference type="PANTHER" id="PTHR44688">
    <property type="entry name" value="DNA-BINDING TRANSCRIPTIONAL ACTIVATOR DEVR_DOSR"/>
    <property type="match status" value="1"/>
</dbReference>
<dbReference type="SUPFAM" id="SSF46894">
    <property type="entry name" value="C-terminal effector domain of the bipartite response regulators"/>
    <property type="match status" value="1"/>
</dbReference>
<dbReference type="Proteomes" id="UP000236731">
    <property type="component" value="Unassembled WGS sequence"/>
</dbReference>
<evidence type="ECO:0000256" key="1">
    <source>
        <dbReference type="ARBA" id="ARBA00023015"/>
    </source>
</evidence>
<evidence type="ECO:0000256" key="2">
    <source>
        <dbReference type="ARBA" id="ARBA00023125"/>
    </source>
</evidence>
<dbReference type="PANTHER" id="PTHR44688:SF16">
    <property type="entry name" value="DNA-BINDING TRANSCRIPTIONAL ACTIVATOR DEVR_DOSR"/>
    <property type="match status" value="1"/>
</dbReference>
<reference evidence="6" key="1">
    <citation type="submission" date="2016-10" db="EMBL/GenBank/DDBJ databases">
        <authorList>
            <person name="Varghese N."/>
            <person name="Submissions S."/>
        </authorList>
    </citation>
    <scope>NUCLEOTIDE SEQUENCE [LARGE SCALE GENOMIC DNA]</scope>
    <source>
        <strain evidence="6">DSM 22361</strain>
    </source>
</reference>
<keyword evidence="1" id="KW-0805">Transcription regulation</keyword>
<gene>
    <name evidence="5" type="ORF">SAMN05421877_105157</name>
</gene>
<dbReference type="EMBL" id="FNUT01000005">
    <property type="protein sequence ID" value="SEG16442.1"/>
    <property type="molecule type" value="Genomic_DNA"/>
</dbReference>
<dbReference type="SMART" id="SM00421">
    <property type="entry name" value="HTH_LUXR"/>
    <property type="match status" value="1"/>
</dbReference>
<dbReference type="Pfam" id="PF00196">
    <property type="entry name" value="GerE"/>
    <property type="match status" value="1"/>
</dbReference>
<dbReference type="GO" id="GO:0003677">
    <property type="term" value="F:DNA binding"/>
    <property type="evidence" value="ECO:0007669"/>
    <property type="project" value="UniProtKB-KW"/>
</dbReference>
<evidence type="ECO:0000259" key="4">
    <source>
        <dbReference type="PROSITE" id="PS50043"/>
    </source>
</evidence>
<dbReference type="CDD" id="cd06170">
    <property type="entry name" value="LuxR_C_like"/>
    <property type="match status" value="1"/>
</dbReference>
<evidence type="ECO:0000313" key="6">
    <source>
        <dbReference type="Proteomes" id="UP000236731"/>
    </source>
</evidence>
<keyword evidence="2" id="KW-0238">DNA-binding</keyword>
<proteinExistence type="predicted"/>